<dbReference type="KEGG" id="snep:Enr13x_60900"/>
<organism evidence="3 4">
    <name type="scientific">Stieleria neptunia</name>
    <dbReference type="NCBI Taxonomy" id="2527979"/>
    <lineage>
        <taxon>Bacteria</taxon>
        <taxon>Pseudomonadati</taxon>
        <taxon>Planctomycetota</taxon>
        <taxon>Planctomycetia</taxon>
        <taxon>Pirellulales</taxon>
        <taxon>Pirellulaceae</taxon>
        <taxon>Stieleria</taxon>
    </lineage>
</organism>
<dbReference type="InterPro" id="IPR050312">
    <property type="entry name" value="IolE/XylAMocC-like"/>
</dbReference>
<accession>A0A518HZA4</accession>
<feature type="region of interest" description="Disordered" evidence="1">
    <location>
        <begin position="1"/>
        <end position="37"/>
    </location>
</feature>
<sequence>MPSTLALKVLAERREPSGRASNHRERPEGSRPAATTEYNTERVAGDKNLLPKKCFAIKQFAHRWFRGCSTIQPGRHVDAWGSPIEIFSMAEARMNTLSVSQLSTLRWDLESDVNAYAQRGFGGIGLYRPKVEDYGVERTIELLEEHSMVATSLSWGGGFTGSDGRPFEDAVSDAVSAVIQAARLRAGTLIVLAGGKNNHIKTHLRRTLCQALVRVAAVASEHGIKLALEPFHPGCGDEWSFVHDLQSTLDIIERVDNPSLGMVLDTYHVGMDRDAMRWLPDVARHLHLVQLGDGRHCPHGEMNRCLLGDGCVPLPELIEVLHENGYCGSWEVELIGEDVESISYDHLLDHTKRYLDQTLGQLC</sequence>
<evidence type="ECO:0000256" key="1">
    <source>
        <dbReference type="SAM" id="MobiDB-lite"/>
    </source>
</evidence>
<dbReference type="Proteomes" id="UP000319004">
    <property type="component" value="Chromosome"/>
</dbReference>
<dbReference type="Pfam" id="PF01261">
    <property type="entry name" value="AP_endonuc_2"/>
    <property type="match status" value="1"/>
</dbReference>
<evidence type="ECO:0000313" key="4">
    <source>
        <dbReference type="Proteomes" id="UP000319004"/>
    </source>
</evidence>
<gene>
    <name evidence="3" type="ORF">Enr13x_60900</name>
</gene>
<keyword evidence="3" id="KW-0413">Isomerase</keyword>
<dbReference type="EMBL" id="CP037423">
    <property type="protein sequence ID" value="QDV46181.1"/>
    <property type="molecule type" value="Genomic_DNA"/>
</dbReference>
<dbReference type="PANTHER" id="PTHR12110">
    <property type="entry name" value="HYDROXYPYRUVATE ISOMERASE"/>
    <property type="match status" value="1"/>
</dbReference>
<proteinExistence type="predicted"/>
<evidence type="ECO:0000313" key="3">
    <source>
        <dbReference type="EMBL" id="QDV46181.1"/>
    </source>
</evidence>
<keyword evidence="4" id="KW-1185">Reference proteome</keyword>
<dbReference type="EC" id="5.3.1.-" evidence="3"/>
<protein>
    <submittedName>
        <fullName evidence="3">D-tagatose 3-epimerase</fullName>
        <ecNumber evidence="3">5.3.1.-</ecNumber>
    </submittedName>
</protein>
<feature type="domain" description="Xylose isomerase-like TIM barrel" evidence="2">
    <location>
        <begin position="115"/>
        <end position="338"/>
    </location>
</feature>
<name>A0A518HZA4_9BACT</name>
<evidence type="ECO:0000259" key="2">
    <source>
        <dbReference type="Pfam" id="PF01261"/>
    </source>
</evidence>
<dbReference type="PANTHER" id="PTHR12110:SF52">
    <property type="entry name" value="XYLOSE ISOMERASE"/>
    <property type="match status" value="1"/>
</dbReference>
<dbReference type="InterPro" id="IPR036237">
    <property type="entry name" value="Xyl_isomerase-like_sf"/>
</dbReference>
<dbReference type="Gene3D" id="3.20.20.150">
    <property type="entry name" value="Divalent-metal-dependent TIM barrel enzymes"/>
    <property type="match status" value="1"/>
</dbReference>
<reference evidence="3 4" key="1">
    <citation type="submission" date="2019-03" db="EMBL/GenBank/DDBJ databases">
        <title>Deep-cultivation of Planctomycetes and their phenomic and genomic characterization uncovers novel biology.</title>
        <authorList>
            <person name="Wiegand S."/>
            <person name="Jogler M."/>
            <person name="Boedeker C."/>
            <person name="Pinto D."/>
            <person name="Vollmers J."/>
            <person name="Rivas-Marin E."/>
            <person name="Kohn T."/>
            <person name="Peeters S.H."/>
            <person name="Heuer A."/>
            <person name="Rast P."/>
            <person name="Oberbeckmann S."/>
            <person name="Bunk B."/>
            <person name="Jeske O."/>
            <person name="Meyerdierks A."/>
            <person name="Storesund J.E."/>
            <person name="Kallscheuer N."/>
            <person name="Luecker S."/>
            <person name="Lage O.M."/>
            <person name="Pohl T."/>
            <person name="Merkel B.J."/>
            <person name="Hornburger P."/>
            <person name="Mueller R.-W."/>
            <person name="Bruemmer F."/>
            <person name="Labrenz M."/>
            <person name="Spormann A.M."/>
            <person name="Op den Camp H."/>
            <person name="Overmann J."/>
            <person name="Amann R."/>
            <person name="Jetten M.S.M."/>
            <person name="Mascher T."/>
            <person name="Medema M.H."/>
            <person name="Devos D.P."/>
            <person name="Kaster A.-K."/>
            <person name="Ovreas L."/>
            <person name="Rohde M."/>
            <person name="Galperin M.Y."/>
            <person name="Jogler C."/>
        </authorList>
    </citation>
    <scope>NUCLEOTIDE SEQUENCE [LARGE SCALE GENOMIC DNA]</scope>
    <source>
        <strain evidence="3 4">Enr13</strain>
    </source>
</reference>
<dbReference type="GO" id="GO:0016853">
    <property type="term" value="F:isomerase activity"/>
    <property type="evidence" value="ECO:0007669"/>
    <property type="project" value="UniProtKB-KW"/>
</dbReference>
<feature type="compositionally biased region" description="Basic and acidic residues" evidence="1">
    <location>
        <begin position="10"/>
        <end position="29"/>
    </location>
</feature>
<dbReference type="SUPFAM" id="SSF51658">
    <property type="entry name" value="Xylose isomerase-like"/>
    <property type="match status" value="1"/>
</dbReference>
<dbReference type="InterPro" id="IPR013022">
    <property type="entry name" value="Xyl_isomerase-like_TIM-brl"/>
</dbReference>
<dbReference type="AlphaFoldDB" id="A0A518HZA4"/>